<dbReference type="GO" id="GO:0003723">
    <property type="term" value="F:RNA binding"/>
    <property type="evidence" value="ECO:0007669"/>
    <property type="project" value="UniProtKB-UniRule"/>
</dbReference>
<dbReference type="PROSITE" id="PS50102">
    <property type="entry name" value="RRM"/>
    <property type="match status" value="4"/>
</dbReference>
<evidence type="ECO:0000256" key="2">
    <source>
        <dbReference type="ARBA" id="ARBA00005387"/>
    </source>
</evidence>
<dbReference type="GO" id="GO:0005634">
    <property type="term" value="C:nucleus"/>
    <property type="evidence" value="ECO:0007669"/>
    <property type="project" value="UniProtKB-SubCell"/>
</dbReference>
<keyword evidence="4 9" id="KW-0694">RNA-binding</keyword>
<dbReference type="FunFam" id="2.40.290.10:FF:000002">
    <property type="entry name" value="Spen family transcriptional repressor"/>
    <property type="match status" value="1"/>
</dbReference>
<organism evidence="13 14">
    <name type="scientific">Adineta steineri</name>
    <dbReference type="NCBI Taxonomy" id="433720"/>
    <lineage>
        <taxon>Eukaryota</taxon>
        <taxon>Metazoa</taxon>
        <taxon>Spiralia</taxon>
        <taxon>Gnathifera</taxon>
        <taxon>Rotifera</taxon>
        <taxon>Eurotatoria</taxon>
        <taxon>Bdelloidea</taxon>
        <taxon>Adinetida</taxon>
        <taxon>Adinetidae</taxon>
        <taxon>Adineta</taxon>
    </lineage>
</organism>
<dbReference type="CDD" id="cd21543">
    <property type="entry name" value="SPOC_SHARP"/>
    <property type="match status" value="1"/>
</dbReference>
<dbReference type="CDD" id="cd00590">
    <property type="entry name" value="RRM_SF"/>
    <property type="match status" value="1"/>
</dbReference>
<evidence type="ECO:0000256" key="4">
    <source>
        <dbReference type="ARBA" id="ARBA00022884"/>
    </source>
</evidence>
<feature type="region of interest" description="Disordered" evidence="10">
    <location>
        <begin position="158"/>
        <end position="196"/>
    </location>
</feature>
<accession>A0A815TU38</accession>
<protein>
    <recommendedName>
        <fullName evidence="15">Msx2-interacting protein</fullName>
    </recommendedName>
</protein>
<dbReference type="InterPro" id="IPR012677">
    <property type="entry name" value="Nucleotide-bd_a/b_plait_sf"/>
</dbReference>
<keyword evidence="5" id="KW-0805">Transcription regulation</keyword>
<dbReference type="PANTHER" id="PTHR23189">
    <property type="entry name" value="RNA RECOGNITION MOTIF-CONTAINING"/>
    <property type="match status" value="1"/>
</dbReference>
<feature type="compositionally biased region" description="Polar residues" evidence="10">
    <location>
        <begin position="854"/>
        <end position="876"/>
    </location>
</feature>
<keyword evidence="3" id="KW-0597">Phosphoprotein</keyword>
<keyword evidence="6" id="KW-0175">Coiled coil</keyword>
<dbReference type="SUPFAM" id="SSF54928">
    <property type="entry name" value="RNA-binding domain, RBD"/>
    <property type="match status" value="2"/>
</dbReference>
<keyword evidence="7" id="KW-0804">Transcription</keyword>
<feature type="domain" description="RRM" evidence="11">
    <location>
        <begin position="20"/>
        <end position="89"/>
    </location>
</feature>
<evidence type="ECO:0000256" key="1">
    <source>
        <dbReference type="ARBA" id="ARBA00004123"/>
    </source>
</evidence>
<feature type="compositionally biased region" description="Polar residues" evidence="10">
    <location>
        <begin position="1220"/>
        <end position="1243"/>
    </location>
</feature>
<evidence type="ECO:0000256" key="8">
    <source>
        <dbReference type="ARBA" id="ARBA00023242"/>
    </source>
</evidence>
<comment type="subcellular location">
    <subcellularLocation>
        <location evidence="1">Nucleus</location>
    </subcellularLocation>
</comment>
<dbReference type="PROSITE" id="PS50917">
    <property type="entry name" value="SPOC"/>
    <property type="match status" value="1"/>
</dbReference>
<evidence type="ECO:0000313" key="14">
    <source>
        <dbReference type="Proteomes" id="UP000663832"/>
    </source>
</evidence>
<name>A0A815TU38_9BILA</name>
<evidence type="ECO:0008006" key="15">
    <source>
        <dbReference type="Google" id="ProtNLM"/>
    </source>
</evidence>
<evidence type="ECO:0000256" key="7">
    <source>
        <dbReference type="ARBA" id="ARBA00023163"/>
    </source>
</evidence>
<dbReference type="InterPro" id="IPR035979">
    <property type="entry name" value="RBD_domain_sf"/>
</dbReference>
<evidence type="ECO:0000256" key="5">
    <source>
        <dbReference type="ARBA" id="ARBA00023015"/>
    </source>
</evidence>
<evidence type="ECO:0000313" key="13">
    <source>
        <dbReference type="EMBL" id="CAF1507524.1"/>
    </source>
</evidence>
<feature type="domain" description="RRM" evidence="11">
    <location>
        <begin position="296"/>
        <end position="370"/>
    </location>
</feature>
<evidence type="ECO:0000256" key="6">
    <source>
        <dbReference type="ARBA" id="ARBA00023054"/>
    </source>
</evidence>
<feature type="compositionally biased region" description="Basic and acidic residues" evidence="10">
    <location>
        <begin position="474"/>
        <end position="492"/>
    </location>
</feature>
<evidence type="ECO:0000256" key="9">
    <source>
        <dbReference type="PROSITE-ProRule" id="PRU00176"/>
    </source>
</evidence>
<dbReference type="OrthoDB" id="6407164at2759"/>
<feature type="region of interest" description="Disordered" evidence="10">
    <location>
        <begin position="1208"/>
        <end position="1243"/>
    </location>
</feature>
<dbReference type="InterPro" id="IPR012921">
    <property type="entry name" value="SPOC_C"/>
</dbReference>
<gene>
    <name evidence="13" type="ORF">QVE165_LOCUS43902</name>
</gene>
<evidence type="ECO:0000256" key="3">
    <source>
        <dbReference type="ARBA" id="ARBA00022553"/>
    </source>
</evidence>
<dbReference type="SMART" id="SM00360">
    <property type="entry name" value="RRM"/>
    <property type="match status" value="4"/>
</dbReference>
<keyword evidence="14" id="KW-1185">Reference proteome</keyword>
<dbReference type="InterPro" id="IPR010912">
    <property type="entry name" value="SPOC_met"/>
</dbReference>
<feature type="domain" description="RRM" evidence="11">
    <location>
        <begin position="374"/>
        <end position="457"/>
    </location>
</feature>
<feature type="region of interest" description="Disordered" evidence="10">
    <location>
        <begin position="834"/>
        <end position="881"/>
    </location>
</feature>
<feature type="domain" description="RRM" evidence="11">
    <location>
        <begin position="205"/>
        <end position="305"/>
    </location>
</feature>
<comment type="caution">
    <text evidence="13">The sequence shown here is derived from an EMBL/GenBank/DDBJ whole genome shotgun (WGS) entry which is preliminary data.</text>
</comment>
<reference evidence="13" key="1">
    <citation type="submission" date="2021-02" db="EMBL/GenBank/DDBJ databases">
        <authorList>
            <person name="Nowell W R."/>
        </authorList>
    </citation>
    <scope>NUCLEOTIDE SEQUENCE</scope>
</reference>
<dbReference type="InterPro" id="IPR016194">
    <property type="entry name" value="SPOC-like_C_dom_sf"/>
</dbReference>
<feature type="region of interest" description="Disordered" evidence="10">
    <location>
        <begin position="471"/>
        <end position="499"/>
    </location>
</feature>
<dbReference type="SUPFAM" id="SSF100939">
    <property type="entry name" value="SPOC domain-like"/>
    <property type="match status" value="1"/>
</dbReference>
<feature type="domain" description="SPOC" evidence="12">
    <location>
        <begin position="1443"/>
        <end position="1613"/>
    </location>
</feature>
<dbReference type="EMBL" id="CAJNOM010000575">
    <property type="protein sequence ID" value="CAF1507524.1"/>
    <property type="molecule type" value="Genomic_DNA"/>
</dbReference>
<keyword evidence="8" id="KW-0539">Nucleus</keyword>
<evidence type="ECO:0000256" key="10">
    <source>
        <dbReference type="SAM" id="MobiDB-lite"/>
    </source>
</evidence>
<dbReference type="Pfam" id="PF00076">
    <property type="entry name" value="RRM_1"/>
    <property type="match status" value="2"/>
</dbReference>
<sequence length="1616" mass="183610">MSSEISTNKILLTSKTIDSKWLVISNLPRTANEETIRKYFQRYGRIQSIRIDDQRFAFIRFFDRHAALKAHNSDNILDRQQLRTAFHDGSNSVPKILLQTSSIASSIIQSSSPSHMTTITKTIIQNDRDKYTLHNTCSPEENTRYQVVPIKDDVDFSQSKRKTSLDNNSKPITMKSSSSSESERSHHHNLSSKHPTSNLKKFKTKILKIYHLPSKLSSQILREKLRNIFLDFKKSSHLLTIKIIDDYALLTFQKYEDVDKALLFIITKSMNGVRLKAEPYNNSITDIDEYSIKATRTLYIGNLQSEISHNELRELYSEYGDIIDIEIKRQQSSNSQIFAFIQYTDIKSVVKAMESKIIRDHSIKLGFGKSQPTNVLWFGNLPSNITESDLRLFLNRITNLSSNEILDIYIDNRNCLKNQITQCLVYFIDIITAQNSINLIRGKKIQSKRIQVDFASKILVTTFSDIIEQTNNKKNNDRRTSRSHQSDRHSKASDIGSSLNLSNIISPSVNQSRHYSSSSLEHDSINQKKLIKSDSDKDANHERIFDWLMQNQHLNINDNDQEKSIDKCSIETKKEIHSKDEIFNNNNNNINSQDLPKKLFQTKIIPLESNPLFIQLDIRLKVYTSLSNQSITSLYLPFPQFARALMKSSNIPIILNPKAHTKHLSNINKTNEDLLVQNQFDERLKLLDKQIYENNRKILITNTTLNTQQTSPSYSSESSLTIISSTKYNPMSSTSTLLQSIPSSLISPPLSSSANRLSPPLSNEKSSTKLLERLGPLAKFKHKSIPPPLSVITTFPITSSTSNSPMFPTPNSIMGHQIHSPIPTVLKSILKQPSKSLDSTVKQNTSSDDKKKSINQQQTNEKKPLNQSISLNNTTKAPLGKIPKKANAKSIETVVKSPKLIKETPRLSIDNSQTIITKVRSTSLPSINHPNKIQKMNITEANKRSSLSIQQKKPLVTTKQVSTNKSLLTKIDQKLITKPNHNNIIKKKSGNKIFKLKQNTCMYDRIKKRARNEQIQHSLLPKKDKCSSDEHNDNNIQAKNTNKIIDSSDSKKDLLMKTTNKQTIVFDSNIFDTEENEDKKTNKIINRQTIKISKSNNEKIRSINKSTNPRKHSLIHESNESSKKIKLEPITISSIDEVQMNKTENLTNDAISYKINTTSESVDLTKDLTLNIDIIQPTLDTEPISDIVVSATNTISQDIFNKEEISNVASSQIPADESTSHSVDTSSNKDSQEPITYNEPSISTSLNETIETSSNVNNQVIVTDQSIPVSLSPNTKLPPPPPSSTLNETLSQFDIYSLPNHIHSSTSIDLFPQMPIPDSNLFTSSHQHFPYPLFIPSPLSNSPLLSTRRLSSNSCNSVIENPLFNKILSEQQHCYDKELKSDSIRRLSTISPLPPNHSTLNNIINQHQYLGSDSIVSYRNSSDFYNYTGTTQQMLNSFYHVNDIQSFDLYDIQWEGYVILKTDQAYIKTQLIVGNPQIARISINYWNSDLNHNLRISQRMRLEEIQLDGVQKHMQMDNDYCILIAEPNGLTPEEIRSEQNHLKNGVIQYLNEKQAAGIINIILPGVLQPVYVVHIFPPCQFASEILQKRAPDAYRCVVQNRIEQIYLVFIITTTAQ</sequence>
<feature type="compositionally biased region" description="Polar residues" evidence="10">
    <location>
        <begin position="834"/>
        <end position="846"/>
    </location>
</feature>
<proteinExistence type="inferred from homology"/>
<dbReference type="Proteomes" id="UP000663832">
    <property type="component" value="Unassembled WGS sequence"/>
</dbReference>
<dbReference type="Pfam" id="PF07744">
    <property type="entry name" value="SPOC"/>
    <property type="match status" value="1"/>
</dbReference>
<evidence type="ECO:0000259" key="11">
    <source>
        <dbReference type="PROSITE" id="PS50102"/>
    </source>
</evidence>
<dbReference type="Gene3D" id="3.30.70.330">
    <property type="match status" value="3"/>
</dbReference>
<dbReference type="Gene3D" id="2.40.290.10">
    <property type="match status" value="1"/>
</dbReference>
<evidence type="ECO:0000259" key="12">
    <source>
        <dbReference type="PROSITE" id="PS50917"/>
    </source>
</evidence>
<comment type="similarity">
    <text evidence="2">Belongs to the RRM Spen family.</text>
</comment>
<dbReference type="InterPro" id="IPR000504">
    <property type="entry name" value="RRM_dom"/>
</dbReference>
<feature type="compositionally biased region" description="Polar residues" evidence="10">
    <location>
        <begin position="165"/>
        <end position="175"/>
    </location>
</feature>